<feature type="transmembrane region" description="Helical" evidence="1">
    <location>
        <begin position="78"/>
        <end position="97"/>
    </location>
</feature>
<dbReference type="AlphaFoldDB" id="A0A7C8J775"/>
<comment type="caution">
    <text evidence="2">The sequence shown here is derived from an EMBL/GenBank/DDBJ whole genome shotgun (WGS) entry which is preliminary data.</text>
</comment>
<feature type="transmembrane region" description="Helical" evidence="1">
    <location>
        <begin position="45"/>
        <end position="66"/>
    </location>
</feature>
<proteinExistence type="predicted"/>
<organism evidence="2 3">
    <name type="scientific">Orbilia oligospora</name>
    <name type="common">Nematode-trapping fungus</name>
    <name type="synonym">Arthrobotrys oligospora</name>
    <dbReference type="NCBI Taxonomy" id="2813651"/>
    <lineage>
        <taxon>Eukaryota</taxon>
        <taxon>Fungi</taxon>
        <taxon>Dikarya</taxon>
        <taxon>Ascomycota</taxon>
        <taxon>Pezizomycotina</taxon>
        <taxon>Orbiliomycetes</taxon>
        <taxon>Orbiliales</taxon>
        <taxon>Orbiliaceae</taxon>
        <taxon>Orbilia</taxon>
    </lineage>
</organism>
<evidence type="ECO:0000256" key="1">
    <source>
        <dbReference type="SAM" id="Phobius"/>
    </source>
</evidence>
<reference evidence="2 3" key="1">
    <citation type="submission" date="2019-06" db="EMBL/GenBank/DDBJ databases">
        <authorList>
            <person name="Palmer J.M."/>
        </authorList>
    </citation>
    <scope>NUCLEOTIDE SEQUENCE [LARGE SCALE GENOMIC DNA]</scope>
    <source>
        <strain evidence="2 3">TWF102</strain>
    </source>
</reference>
<keyword evidence="1" id="KW-0812">Transmembrane</keyword>
<protein>
    <submittedName>
        <fullName evidence="2">Uncharacterized protein</fullName>
    </submittedName>
</protein>
<keyword evidence="1" id="KW-1133">Transmembrane helix</keyword>
<dbReference type="EMBL" id="WIQW01000046">
    <property type="protein sequence ID" value="KAF3093876.1"/>
    <property type="molecule type" value="Genomic_DNA"/>
</dbReference>
<accession>A0A7C8J775</accession>
<dbReference type="Proteomes" id="UP000475325">
    <property type="component" value="Unassembled WGS sequence"/>
</dbReference>
<gene>
    <name evidence="2" type="ORF">TWF102_007700</name>
</gene>
<evidence type="ECO:0000313" key="2">
    <source>
        <dbReference type="EMBL" id="KAF3093876.1"/>
    </source>
</evidence>
<keyword evidence="1" id="KW-0472">Membrane</keyword>
<evidence type="ECO:0000313" key="3">
    <source>
        <dbReference type="Proteomes" id="UP000475325"/>
    </source>
</evidence>
<sequence>MSFTLKPHKGWAEVHCTPPAQDGLQTLVHQSRELASTPTDRRPSALFLVALVELIAQIFFPHRILWVALIPLPFTAPPLIPLFIPFISIISIFINPIPPT</sequence>
<name>A0A7C8J775_ORBOL</name>